<protein>
    <submittedName>
        <fullName evidence="2">Uncharacterized protein</fullName>
    </submittedName>
</protein>
<organism evidence="2 3">
    <name type="scientific">Palleronia abyssalis</name>
    <dbReference type="NCBI Taxonomy" id="1501240"/>
    <lineage>
        <taxon>Bacteria</taxon>
        <taxon>Pseudomonadati</taxon>
        <taxon>Pseudomonadota</taxon>
        <taxon>Alphaproteobacteria</taxon>
        <taxon>Rhodobacterales</taxon>
        <taxon>Roseobacteraceae</taxon>
        <taxon>Palleronia</taxon>
    </lineage>
</organism>
<gene>
    <name evidence="2" type="ORF">PAA8504_00791</name>
</gene>
<dbReference type="Proteomes" id="UP000244912">
    <property type="component" value="Unassembled WGS sequence"/>
</dbReference>
<reference evidence="2 3" key="1">
    <citation type="submission" date="2018-03" db="EMBL/GenBank/DDBJ databases">
        <authorList>
            <person name="Keele B.F."/>
        </authorList>
    </citation>
    <scope>NUCLEOTIDE SEQUENCE [LARGE SCALE GENOMIC DNA]</scope>
    <source>
        <strain evidence="2 3">CECT 8504</strain>
    </source>
</reference>
<proteinExistence type="predicted"/>
<name>A0A2R8BS54_9RHOB</name>
<dbReference type="AlphaFoldDB" id="A0A2R8BS54"/>
<dbReference type="RefSeq" id="WP_108892872.1">
    <property type="nucleotide sequence ID" value="NZ_ONZF01000002.1"/>
</dbReference>
<sequence>MIADDISETANVLLEQVDSLDHDEKCDTIIRMSLYLMEWGGSMLAQNCGDDITARYQSLTREMGKLHTEIRGATGMDTNPGRSAGIIQFPKR</sequence>
<evidence type="ECO:0000313" key="3">
    <source>
        <dbReference type="Proteomes" id="UP000244912"/>
    </source>
</evidence>
<keyword evidence="3" id="KW-1185">Reference proteome</keyword>
<accession>A0A2R8BS54</accession>
<feature type="region of interest" description="Disordered" evidence="1">
    <location>
        <begin position="72"/>
        <end position="92"/>
    </location>
</feature>
<evidence type="ECO:0000313" key="2">
    <source>
        <dbReference type="EMBL" id="SPJ22990.1"/>
    </source>
</evidence>
<dbReference type="EMBL" id="ONZF01000002">
    <property type="protein sequence ID" value="SPJ22990.1"/>
    <property type="molecule type" value="Genomic_DNA"/>
</dbReference>
<evidence type="ECO:0000256" key="1">
    <source>
        <dbReference type="SAM" id="MobiDB-lite"/>
    </source>
</evidence>